<evidence type="ECO:0000256" key="1">
    <source>
        <dbReference type="ARBA" id="ARBA00000085"/>
    </source>
</evidence>
<dbReference type="InterPro" id="IPR003594">
    <property type="entry name" value="HATPase_dom"/>
</dbReference>
<dbReference type="AlphaFoldDB" id="A0A7Z7QMA8"/>
<dbReference type="Gene3D" id="3.30.565.10">
    <property type="entry name" value="Histidine kinase-like ATPase, C-terminal domain"/>
    <property type="match status" value="1"/>
</dbReference>
<organism evidence="10">
    <name type="scientific">Staphylococcus schleiferi</name>
    <dbReference type="NCBI Taxonomy" id="1295"/>
    <lineage>
        <taxon>Bacteria</taxon>
        <taxon>Bacillati</taxon>
        <taxon>Bacillota</taxon>
        <taxon>Bacilli</taxon>
        <taxon>Bacillales</taxon>
        <taxon>Staphylococcaceae</taxon>
        <taxon>Staphylococcus</taxon>
    </lineage>
</organism>
<dbReference type="Gene3D" id="1.20.5.1930">
    <property type="match status" value="1"/>
</dbReference>
<dbReference type="EC" id="2.7.13.3" evidence="2"/>
<accession>A0A7Z7QMA8</accession>
<evidence type="ECO:0000256" key="4">
    <source>
        <dbReference type="ARBA" id="ARBA00022777"/>
    </source>
</evidence>
<dbReference type="GO" id="GO:0016020">
    <property type="term" value="C:membrane"/>
    <property type="evidence" value="ECO:0007669"/>
    <property type="project" value="InterPro"/>
</dbReference>
<proteinExistence type="predicted"/>
<dbReference type="InterPro" id="IPR011712">
    <property type="entry name" value="Sig_transdc_His_kin_sub3_dim/P"/>
</dbReference>
<dbReference type="SMART" id="SM00387">
    <property type="entry name" value="HATPase_c"/>
    <property type="match status" value="1"/>
</dbReference>
<keyword evidence="12" id="KW-1185">Reference proteome</keyword>
<reference evidence="9 12" key="1">
    <citation type="submission" date="2018-01" db="EMBL/GenBank/DDBJ databases">
        <title>Complete genome sequence of Staphylococcus Scheliferi isolated from human.</title>
        <authorList>
            <person name="Abouelkhair M.A."/>
            <person name="Bemis D.A."/>
            <person name="Kania S.A."/>
        </authorList>
    </citation>
    <scope>NUCLEOTIDE SEQUENCE [LARGE SCALE GENOMIC DNA]</scope>
    <source>
        <strain evidence="9 12">ATCC 43808</strain>
    </source>
</reference>
<evidence type="ECO:0000259" key="7">
    <source>
        <dbReference type="SMART" id="SM00387"/>
    </source>
</evidence>
<feature type="transmembrane region" description="Helical" evidence="6">
    <location>
        <begin position="108"/>
        <end position="126"/>
    </location>
</feature>
<sequence length="366" mass="41657">MKKLDLDAGHLSSLIYLLFPFLALFLNRNQGNTLLLIVVFIIFSIVYTTLIIGHRALKPWTSYFLLVLHYLGIIYFVYAINPTSSLFLFYSVFALPLTFRVKLWSKEYFTFLATMLLCLIVTFLYYSEPFYIVMLIIYYFVMNLIMFSNFKRVTEEAYQSKINAQNEHINVLIADQERHRIGQDLHDTLGHVFASLSLKSELAIKLVDRDLEQAKAEMIGVNQISKEALTQIREIIHNLKTRSFVEEVTALETLLKNANLAFHFDNASLSQSLSPTKQALLTMILREAINNVIKHAEATKVSASLSRRDKEIVLTIHDNGKGLTDTSVHLESIEARVALLRGTLEVENHAGLHMTISIPHGGGFLS</sequence>
<dbReference type="EMBL" id="POVK01000002">
    <property type="protein sequence ID" value="NHA33113.1"/>
    <property type="molecule type" value="Genomic_DNA"/>
</dbReference>
<dbReference type="Proteomes" id="UP000572988">
    <property type="component" value="Unassembled WGS sequence"/>
</dbReference>
<feature type="transmembrane region" description="Helical" evidence="6">
    <location>
        <begin position="33"/>
        <end position="53"/>
    </location>
</feature>
<dbReference type="EMBL" id="LR962863">
    <property type="protein sequence ID" value="CAD7358530.1"/>
    <property type="molecule type" value="Genomic_DNA"/>
</dbReference>
<dbReference type="EMBL" id="UHEF01000001">
    <property type="protein sequence ID" value="SUM85972.1"/>
    <property type="molecule type" value="Genomic_DNA"/>
</dbReference>
<keyword evidence="4 10" id="KW-0418">Kinase</keyword>
<feature type="domain" description="Histidine kinase/HSP90-like ATPase" evidence="7">
    <location>
        <begin position="276"/>
        <end position="362"/>
    </location>
</feature>
<dbReference type="GO" id="GO:0000155">
    <property type="term" value="F:phosphorelay sensor kinase activity"/>
    <property type="evidence" value="ECO:0007669"/>
    <property type="project" value="InterPro"/>
</dbReference>
<feature type="transmembrane region" description="Helical" evidence="6">
    <location>
        <begin position="132"/>
        <end position="150"/>
    </location>
</feature>
<evidence type="ECO:0000313" key="9">
    <source>
        <dbReference type="EMBL" id="NHA33113.1"/>
    </source>
</evidence>
<dbReference type="PANTHER" id="PTHR24421">
    <property type="entry name" value="NITRATE/NITRITE SENSOR PROTEIN NARX-RELATED"/>
    <property type="match status" value="1"/>
</dbReference>
<reference evidence="10" key="2">
    <citation type="submission" date="2018-06" db="EMBL/GenBank/DDBJ databases">
        <authorList>
            <consortium name="Pathogen Informatics"/>
            <person name="Doyle S."/>
        </authorList>
    </citation>
    <scope>NUCLEOTIDE SEQUENCE [LARGE SCALE GENOMIC DNA]</scope>
    <source>
        <strain evidence="10">NCTC12218</strain>
    </source>
</reference>
<keyword evidence="3 10" id="KW-0808">Transferase</keyword>
<keyword evidence="6" id="KW-0812">Transmembrane</keyword>
<evidence type="ECO:0000313" key="11">
    <source>
        <dbReference type="Proteomes" id="UP000264146"/>
    </source>
</evidence>
<feature type="transmembrane region" description="Helical" evidence="6">
    <location>
        <begin position="7"/>
        <end position="27"/>
    </location>
</feature>
<gene>
    <name evidence="10" type="primary">desK_1</name>
    <name evidence="9" type="ORF">C1O36_00985</name>
    <name evidence="10" type="ORF">NCTC12218_00111</name>
</gene>
<dbReference type="PANTHER" id="PTHR24421:SF63">
    <property type="entry name" value="SENSOR HISTIDINE KINASE DESK"/>
    <property type="match status" value="1"/>
</dbReference>
<feature type="transmembrane region" description="Helical" evidence="6">
    <location>
        <begin position="84"/>
        <end position="101"/>
    </location>
</feature>
<reference evidence="8 11" key="3">
    <citation type="submission" date="2020-11" db="EMBL/GenBank/DDBJ databases">
        <authorList>
            <consortium name="Pathogen Informatics"/>
        </authorList>
    </citation>
    <scope>NUCLEOTIDE SEQUENCE [LARGE SCALE GENOMIC DNA]</scope>
    <source>
        <strain evidence="8 11">NCTC12218</strain>
    </source>
</reference>
<dbReference type="CDD" id="cd16917">
    <property type="entry name" value="HATPase_UhpB-NarQ-NarX-like"/>
    <property type="match status" value="1"/>
</dbReference>
<evidence type="ECO:0000313" key="10">
    <source>
        <dbReference type="EMBL" id="SUM85972.1"/>
    </source>
</evidence>
<evidence type="ECO:0000256" key="3">
    <source>
        <dbReference type="ARBA" id="ARBA00022679"/>
    </source>
</evidence>
<evidence type="ECO:0000256" key="6">
    <source>
        <dbReference type="SAM" id="Phobius"/>
    </source>
</evidence>
<dbReference type="Pfam" id="PF02518">
    <property type="entry name" value="HATPase_c"/>
    <property type="match status" value="1"/>
</dbReference>
<protein>
    <recommendedName>
        <fullName evidence="2">histidine kinase</fullName>
        <ecNumber evidence="2">2.7.13.3</ecNumber>
    </recommendedName>
</protein>
<keyword evidence="5" id="KW-0902">Two-component regulatory system</keyword>
<dbReference type="Pfam" id="PF07730">
    <property type="entry name" value="HisKA_3"/>
    <property type="match status" value="1"/>
</dbReference>
<dbReference type="Proteomes" id="UP000264146">
    <property type="component" value="Chromosome"/>
</dbReference>
<dbReference type="InterPro" id="IPR036890">
    <property type="entry name" value="HATPase_C_sf"/>
</dbReference>
<comment type="catalytic activity">
    <reaction evidence="1">
        <text>ATP + protein L-histidine = ADP + protein N-phospho-L-histidine.</text>
        <dbReference type="EC" id="2.7.13.3"/>
    </reaction>
</comment>
<name>A0A7Z7QMA8_STASC</name>
<evidence type="ECO:0000256" key="2">
    <source>
        <dbReference type="ARBA" id="ARBA00012438"/>
    </source>
</evidence>
<dbReference type="RefSeq" id="WP_016425829.1">
    <property type="nucleotide sequence ID" value="NZ_CABKRV010000002.1"/>
</dbReference>
<keyword evidence="6" id="KW-1133">Transmembrane helix</keyword>
<evidence type="ECO:0000256" key="5">
    <source>
        <dbReference type="ARBA" id="ARBA00023012"/>
    </source>
</evidence>
<dbReference type="SUPFAM" id="SSF55874">
    <property type="entry name" value="ATPase domain of HSP90 chaperone/DNA topoisomerase II/histidine kinase"/>
    <property type="match status" value="1"/>
</dbReference>
<keyword evidence="6" id="KW-0472">Membrane</keyword>
<dbReference type="InterPro" id="IPR050482">
    <property type="entry name" value="Sensor_HK_TwoCompSys"/>
</dbReference>
<evidence type="ECO:0000313" key="12">
    <source>
        <dbReference type="Proteomes" id="UP000572988"/>
    </source>
</evidence>
<evidence type="ECO:0000313" key="8">
    <source>
        <dbReference type="EMBL" id="CAD7358530.1"/>
    </source>
</evidence>
<dbReference type="GO" id="GO:0046983">
    <property type="term" value="F:protein dimerization activity"/>
    <property type="evidence" value="ECO:0007669"/>
    <property type="project" value="InterPro"/>
</dbReference>